<comment type="caution">
    <text evidence="5">The sequence shown here is derived from an EMBL/GenBank/DDBJ whole genome shotgun (WGS) entry which is preliminary data.</text>
</comment>
<sequence>MTRMGTQKEIARRAGVSVSVVSAVVNGTTHTRMSDETRARVEAVIEELGYVPNDAARALRRQRSGTIAVVVEKIENPIYRDMFHGIYDAAEARGWAVVLGDARWMRSGSHFLARLLGHGSIDGIILRSEGLIDDEVLAHLRARPTPVILVEGRHGPDGRWLAIDDAAAGRVATQHLLDLGHQDIEFVGGERWVPTLERHRGYADAMLDAGLEARDAIRTGYGSRAGAAALQEVIDSGRRPTALVVDNVLSGIGIHAAAHEAGISIPGDLSVIAIHDADIAGDVRPALTTVRMPMAELGARAVEAIAAILNDSPTRFGLVDEPAPVLITRASTAPLQVSPRPWSPS</sequence>
<dbReference type="Gene3D" id="1.10.260.40">
    <property type="entry name" value="lambda repressor-like DNA-binding domains"/>
    <property type="match status" value="1"/>
</dbReference>
<evidence type="ECO:0000256" key="2">
    <source>
        <dbReference type="ARBA" id="ARBA00023125"/>
    </source>
</evidence>
<protein>
    <submittedName>
        <fullName evidence="5">LacI family transcriptional regulator</fullName>
    </submittedName>
</protein>
<dbReference type="Gene3D" id="3.40.50.2300">
    <property type="match status" value="2"/>
</dbReference>
<dbReference type="AlphaFoldDB" id="A0A2W2BA35"/>
<dbReference type="InterPro" id="IPR028082">
    <property type="entry name" value="Peripla_BP_I"/>
</dbReference>
<reference evidence="5 6" key="1">
    <citation type="submission" date="2018-01" db="EMBL/GenBank/DDBJ databases">
        <title>Draft genome sequence of Jiangella sp. GTF31.</title>
        <authorList>
            <person name="Sahin N."/>
            <person name="Ay H."/>
            <person name="Saygin H."/>
        </authorList>
    </citation>
    <scope>NUCLEOTIDE SEQUENCE [LARGE SCALE GENOMIC DNA]</scope>
    <source>
        <strain evidence="5 6">GTF31</strain>
    </source>
</reference>
<proteinExistence type="predicted"/>
<feature type="domain" description="HTH lacI-type" evidence="4">
    <location>
        <begin position="6"/>
        <end position="61"/>
    </location>
</feature>
<dbReference type="PANTHER" id="PTHR30146">
    <property type="entry name" value="LACI-RELATED TRANSCRIPTIONAL REPRESSOR"/>
    <property type="match status" value="1"/>
</dbReference>
<dbReference type="GO" id="GO:0003700">
    <property type="term" value="F:DNA-binding transcription factor activity"/>
    <property type="evidence" value="ECO:0007669"/>
    <property type="project" value="TreeGrafter"/>
</dbReference>
<evidence type="ECO:0000256" key="3">
    <source>
        <dbReference type="ARBA" id="ARBA00023163"/>
    </source>
</evidence>
<evidence type="ECO:0000256" key="1">
    <source>
        <dbReference type="ARBA" id="ARBA00023015"/>
    </source>
</evidence>
<dbReference type="SMART" id="SM00354">
    <property type="entry name" value="HTH_LACI"/>
    <property type="match status" value="1"/>
</dbReference>
<dbReference type="Pfam" id="PF00356">
    <property type="entry name" value="LacI"/>
    <property type="match status" value="1"/>
</dbReference>
<dbReference type="Proteomes" id="UP000248764">
    <property type="component" value="Unassembled WGS sequence"/>
</dbReference>
<dbReference type="SUPFAM" id="SSF53822">
    <property type="entry name" value="Periplasmic binding protein-like I"/>
    <property type="match status" value="1"/>
</dbReference>
<dbReference type="SUPFAM" id="SSF47413">
    <property type="entry name" value="lambda repressor-like DNA-binding domains"/>
    <property type="match status" value="1"/>
</dbReference>
<dbReference type="InterPro" id="IPR046335">
    <property type="entry name" value="LacI/GalR-like_sensor"/>
</dbReference>
<keyword evidence="1" id="KW-0805">Transcription regulation</keyword>
<dbReference type="EMBL" id="POTW01000030">
    <property type="protein sequence ID" value="PZF82982.1"/>
    <property type="molecule type" value="Genomic_DNA"/>
</dbReference>
<dbReference type="GO" id="GO:0000976">
    <property type="term" value="F:transcription cis-regulatory region binding"/>
    <property type="evidence" value="ECO:0007669"/>
    <property type="project" value="TreeGrafter"/>
</dbReference>
<accession>A0A2W2BA35</accession>
<dbReference type="PROSITE" id="PS50932">
    <property type="entry name" value="HTH_LACI_2"/>
    <property type="match status" value="1"/>
</dbReference>
<keyword evidence="6" id="KW-1185">Reference proteome</keyword>
<evidence type="ECO:0000313" key="5">
    <source>
        <dbReference type="EMBL" id="PZF82982.1"/>
    </source>
</evidence>
<gene>
    <name evidence="5" type="ORF">C1I92_14465</name>
</gene>
<keyword evidence="3" id="KW-0804">Transcription</keyword>
<dbReference type="CDD" id="cd06267">
    <property type="entry name" value="PBP1_LacI_sugar_binding-like"/>
    <property type="match status" value="1"/>
</dbReference>
<dbReference type="InterPro" id="IPR000843">
    <property type="entry name" value="HTH_LacI"/>
</dbReference>
<dbReference type="InterPro" id="IPR010982">
    <property type="entry name" value="Lambda_DNA-bd_dom_sf"/>
</dbReference>
<dbReference type="Pfam" id="PF13377">
    <property type="entry name" value="Peripla_BP_3"/>
    <property type="match status" value="1"/>
</dbReference>
<dbReference type="CDD" id="cd01392">
    <property type="entry name" value="HTH_LacI"/>
    <property type="match status" value="1"/>
</dbReference>
<keyword evidence="2" id="KW-0238">DNA-binding</keyword>
<evidence type="ECO:0000259" key="4">
    <source>
        <dbReference type="PROSITE" id="PS50932"/>
    </source>
</evidence>
<name>A0A2W2BA35_9ACTN</name>
<organism evidence="5 6">
    <name type="scientific">Jiangella anatolica</name>
    <dbReference type="NCBI Taxonomy" id="2670374"/>
    <lineage>
        <taxon>Bacteria</taxon>
        <taxon>Bacillati</taxon>
        <taxon>Actinomycetota</taxon>
        <taxon>Actinomycetes</taxon>
        <taxon>Jiangellales</taxon>
        <taxon>Jiangellaceae</taxon>
        <taxon>Jiangella</taxon>
    </lineage>
</organism>
<dbReference type="PANTHER" id="PTHR30146:SF109">
    <property type="entry name" value="HTH-TYPE TRANSCRIPTIONAL REGULATOR GALS"/>
    <property type="match status" value="1"/>
</dbReference>
<evidence type="ECO:0000313" key="6">
    <source>
        <dbReference type="Proteomes" id="UP000248764"/>
    </source>
</evidence>